<name>A0AAV5T466_9BILA</name>
<dbReference type="Pfam" id="PF00646">
    <property type="entry name" value="F-box"/>
    <property type="match status" value="1"/>
</dbReference>
<feature type="domain" description="F-box" evidence="1">
    <location>
        <begin position="21"/>
        <end position="48"/>
    </location>
</feature>
<organism evidence="2 3">
    <name type="scientific">Pristionchus entomophagus</name>
    <dbReference type="NCBI Taxonomy" id="358040"/>
    <lineage>
        <taxon>Eukaryota</taxon>
        <taxon>Metazoa</taxon>
        <taxon>Ecdysozoa</taxon>
        <taxon>Nematoda</taxon>
        <taxon>Chromadorea</taxon>
        <taxon>Rhabditida</taxon>
        <taxon>Rhabditina</taxon>
        <taxon>Diplogasteromorpha</taxon>
        <taxon>Diplogasteroidea</taxon>
        <taxon>Neodiplogasteridae</taxon>
        <taxon>Pristionchus</taxon>
    </lineage>
</organism>
<dbReference type="PROSITE" id="PS50181">
    <property type="entry name" value="FBOX"/>
    <property type="match status" value="1"/>
</dbReference>
<sequence length="273" mass="32085">LSKLSSSVGMDREIGGRNRGYFNILGLPTELIKHIFSFLDMKDRLRARVNKRLDGIELDSKYHVDYLKIHHHHSPDFVRRIAQNASIGSLYIYLSGLNESNREIFNLIKEFDIDKLEFARIGYEILKEMMVDSFLSDLTRSCKSMHMWACRSVTSDGLYQVYKTIKDRSAKLRILFVNDIIDEPAFAFLKHIGITFRDGTFYSNRNIEVYQRIMDNGSVVFTRIFEGYLEIFLDHFVFMYGWGNFKLILHETRESLEEAKNPEYFDRVEVSPE</sequence>
<gene>
    <name evidence="2" type="ORF">PENTCL1PPCAC_12547</name>
</gene>
<reference evidence="2" key="1">
    <citation type="submission" date="2023-10" db="EMBL/GenBank/DDBJ databases">
        <title>Genome assembly of Pristionchus species.</title>
        <authorList>
            <person name="Yoshida K."/>
            <person name="Sommer R.J."/>
        </authorList>
    </citation>
    <scope>NUCLEOTIDE SEQUENCE</scope>
    <source>
        <strain evidence="2">RS0144</strain>
    </source>
</reference>
<dbReference type="Proteomes" id="UP001432027">
    <property type="component" value="Unassembled WGS sequence"/>
</dbReference>
<evidence type="ECO:0000313" key="2">
    <source>
        <dbReference type="EMBL" id="GMS90372.1"/>
    </source>
</evidence>
<protein>
    <recommendedName>
        <fullName evidence="1">F-box domain-containing protein</fullName>
    </recommendedName>
</protein>
<dbReference type="AlphaFoldDB" id="A0AAV5T466"/>
<feature type="non-terminal residue" evidence="2">
    <location>
        <position position="1"/>
    </location>
</feature>
<proteinExistence type="predicted"/>
<dbReference type="EMBL" id="BTSX01000003">
    <property type="protein sequence ID" value="GMS90372.1"/>
    <property type="molecule type" value="Genomic_DNA"/>
</dbReference>
<evidence type="ECO:0000313" key="3">
    <source>
        <dbReference type="Proteomes" id="UP001432027"/>
    </source>
</evidence>
<dbReference type="SUPFAM" id="SSF81383">
    <property type="entry name" value="F-box domain"/>
    <property type="match status" value="1"/>
</dbReference>
<dbReference type="InterPro" id="IPR036047">
    <property type="entry name" value="F-box-like_dom_sf"/>
</dbReference>
<keyword evidence="3" id="KW-1185">Reference proteome</keyword>
<dbReference type="CDD" id="cd09917">
    <property type="entry name" value="F-box_SF"/>
    <property type="match status" value="1"/>
</dbReference>
<accession>A0AAV5T466</accession>
<comment type="caution">
    <text evidence="2">The sequence shown here is derived from an EMBL/GenBank/DDBJ whole genome shotgun (WGS) entry which is preliminary data.</text>
</comment>
<evidence type="ECO:0000259" key="1">
    <source>
        <dbReference type="PROSITE" id="PS50181"/>
    </source>
</evidence>
<dbReference type="InterPro" id="IPR001810">
    <property type="entry name" value="F-box_dom"/>
</dbReference>